<dbReference type="OrthoDB" id="14664at2"/>
<evidence type="ECO:0000256" key="4">
    <source>
        <dbReference type="ARBA" id="ARBA00022989"/>
    </source>
</evidence>
<organism evidence="9 10">
    <name type="scientific">Sporosarcina globispora</name>
    <name type="common">Bacillus globisporus</name>
    <dbReference type="NCBI Taxonomy" id="1459"/>
    <lineage>
        <taxon>Bacteria</taxon>
        <taxon>Bacillati</taxon>
        <taxon>Bacillota</taxon>
        <taxon>Bacilli</taxon>
        <taxon>Bacillales</taxon>
        <taxon>Caryophanaceae</taxon>
        <taxon>Sporosarcina</taxon>
    </lineage>
</organism>
<evidence type="ECO:0000256" key="1">
    <source>
        <dbReference type="ARBA" id="ARBA00022475"/>
    </source>
</evidence>
<dbReference type="GO" id="GO:0043093">
    <property type="term" value="P:FtsZ-dependent cytokinesis"/>
    <property type="evidence" value="ECO:0007669"/>
    <property type="project" value="UniProtKB-UniRule"/>
</dbReference>
<dbReference type="STRING" id="1459.AF332_21895"/>
<keyword evidence="1 7" id="KW-1003">Cell membrane</keyword>
<dbReference type="EMBL" id="LGUF01000007">
    <property type="protein sequence ID" value="KON89194.1"/>
    <property type="molecule type" value="Genomic_DNA"/>
</dbReference>
<dbReference type="NCBIfam" id="TIGR02209">
    <property type="entry name" value="ftsL_broad"/>
    <property type="match status" value="1"/>
</dbReference>
<dbReference type="InterPro" id="IPR011922">
    <property type="entry name" value="Cell_div_FtsL"/>
</dbReference>
<keyword evidence="5 7" id="KW-0472">Membrane</keyword>
<keyword evidence="4 7" id="KW-1133">Transmembrane helix</keyword>
<gene>
    <name evidence="7" type="primary">ftsL</name>
    <name evidence="9" type="ORF">AF332_21895</name>
</gene>
<keyword evidence="2 7" id="KW-0132">Cell division</keyword>
<evidence type="ECO:0000256" key="3">
    <source>
        <dbReference type="ARBA" id="ARBA00022692"/>
    </source>
</evidence>
<proteinExistence type="inferred from homology"/>
<comment type="similarity">
    <text evidence="7">Belongs to the FtsL family.</text>
</comment>
<dbReference type="Proteomes" id="UP000037109">
    <property type="component" value="Unassembled WGS sequence"/>
</dbReference>
<protein>
    <recommendedName>
        <fullName evidence="7 8">Cell division protein FtsL</fullName>
    </recommendedName>
</protein>
<dbReference type="Pfam" id="PF04977">
    <property type="entry name" value="DivIC"/>
    <property type="match status" value="1"/>
</dbReference>
<sequence>MSNLARKIQEEKQFDVQTQPVQAPKKLKTKKSWLSPGEKILGLAFTGIVCFGAVQMVSNQAAIYEVNKEIQKTENAIQTQNKVNTDLEMQVSELSTYERIKAKAEEMGLKFSGNNVKVVED</sequence>
<keyword evidence="10" id="KW-1185">Reference proteome</keyword>
<evidence type="ECO:0000256" key="7">
    <source>
        <dbReference type="HAMAP-Rule" id="MF_00910"/>
    </source>
</evidence>
<dbReference type="HAMAP" id="MF_00910">
    <property type="entry name" value="FtsL"/>
    <property type="match status" value="1"/>
</dbReference>
<dbReference type="PATRIC" id="fig|1459.3.peg.4823"/>
<evidence type="ECO:0000313" key="9">
    <source>
        <dbReference type="EMBL" id="KON89194.1"/>
    </source>
</evidence>
<dbReference type="AlphaFoldDB" id="A0A0M0GH70"/>
<evidence type="ECO:0000313" key="10">
    <source>
        <dbReference type="Proteomes" id="UP000037109"/>
    </source>
</evidence>
<evidence type="ECO:0000256" key="6">
    <source>
        <dbReference type="ARBA" id="ARBA00023306"/>
    </source>
</evidence>
<evidence type="ECO:0000256" key="8">
    <source>
        <dbReference type="NCBIfam" id="TIGR02209"/>
    </source>
</evidence>
<evidence type="ECO:0000256" key="5">
    <source>
        <dbReference type="ARBA" id="ARBA00023136"/>
    </source>
</evidence>
<keyword evidence="6 7" id="KW-0131">Cell cycle</keyword>
<accession>A0A0M0GH70</accession>
<dbReference type="GO" id="GO:0032153">
    <property type="term" value="C:cell division site"/>
    <property type="evidence" value="ECO:0007669"/>
    <property type="project" value="UniProtKB-UniRule"/>
</dbReference>
<comment type="subcellular location">
    <subcellularLocation>
        <location evidence="7">Cell membrane</location>
        <topology evidence="7">Single-pass type II membrane protein</topology>
    </subcellularLocation>
    <text evidence="7">Localizes to the division septum where it forms a ring structure.</text>
</comment>
<dbReference type="GO" id="GO:0005886">
    <property type="term" value="C:plasma membrane"/>
    <property type="evidence" value="ECO:0007669"/>
    <property type="project" value="UniProtKB-SubCell"/>
</dbReference>
<comment type="function">
    <text evidence="7">Essential cell division protein.</text>
</comment>
<reference evidence="10" key="1">
    <citation type="submission" date="2015-07" db="EMBL/GenBank/DDBJ databases">
        <title>Fjat-10036 dsm4.</title>
        <authorList>
            <person name="Liu B."/>
            <person name="Wang J."/>
            <person name="Zhu Y."/>
            <person name="Liu G."/>
            <person name="Chen Q."/>
            <person name="Chen Z."/>
            <person name="Lan J."/>
            <person name="Che J."/>
            <person name="Ge C."/>
            <person name="Shi H."/>
            <person name="Pan Z."/>
            <person name="Liu X."/>
        </authorList>
    </citation>
    <scope>NUCLEOTIDE SEQUENCE [LARGE SCALE GENOMIC DNA]</scope>
    <source>
        <strain evidence="10">DSM 4</strain>
    </source>
</reference>
<dbReference type="RefSeq" id="WP_053436570.1">
    <property type="nucleotide sequence ID" value="NZ_LGUF01000007.1"/>
</dbReference>
<dbReference type="InterPro" id="IPR007060">
    <property type="entry name" value="FtsL/DivIC"/>
</dbReference>
<evidence type="ECO:0000256" key="2">
    <source>
        <dbReference type="ARBA" id="ARBA00022618"/>
    </source>
</evidence>
<name>A0A0M0GH70_SPOGL</name>
<comment type="caution">
    <text evidence="9">The sequence shown here is derived from an EMBL/GenBank/DDBJ whole genome shotgun (WGS) entry which is preliminary data.</text>
</comment>
<keyword evidence="3 7" id="KW-0812">Transmembrane</keyword>